<sequence>MMLIHLSTKLVCRRYHLSNELNLIAYGSWPLSGSVLDLFANLLGYAEKAQHAFSASKKTTLHLAIPALESLHKAWSTHANLDKYAFFQAALEGAAEKVNKYYKKTNNTDAYIFCLALDPRMKKSHLLKHWLEELQGEAMDHVEKIEPCLIVISPPFNINLSPTQILHSETCLYLRTAVSPNWVLGIKGVQAMALSDFYSFFQISVPGLCTSKKNTTWNVIRWWGVTTLSPGVTSSSLCDHLAIMLSSVSSERAFSQGGITISKHRNRLRGDIVEALQCLKCLLQNDLIF</sequence>
<protein>
    <submittedName>
        <fullName evidence="2">Ribonuclease H-like domain-containing protein</fullName>
    </submittedName>
</protein>
<gene>
    <name evidence="2" type="ORF">BDZ94DRAFT_1375842</name>
</gene>
<reference evidence="2" key="1">
    <citation type="submission" date="2020-11" db="EMBL/GenBank/DDBJ databases">
        <authorList>
            <consortium name="DOE Joint Genome Institute"/>
            <person name="Ahrendt S."/>
            <person name="Riley R."/>
            <person name="Andreopoulos W."/>
            <person name="Labutti K."/>
            <person name="Pangilinan J."/>
            <person name="Ruiz-Duenas F.J."/>
            <person name="Barrasa J.M."/>
            <person name="Sanchez-Garcia M."/>
            <person name="Camarero S."/>
            <person name="Miyauchi S."/>
            <person name="Serrano A."/>
            <person name="Linde D."/>
            <person name="Babiker R."/>
            <person name="Drula E."/>
            <person name="Ayuso-Fernandez I."/>
            <person name="Pacheco R."/>
            <person name="Padilla G."/>
            <person name="Ferreira P."/>
            <person name="Barriuso J."/>
            <person name="Kellner H."/>
            <person name="Castanera R."/>
            <person name="Alfaro M."/>
            <person name="Ramirez L."/>
            <person name="Pisabarro A.G."/>
            <person name="Kuo A."/>
            <person name="Tritt A."/>
            <person name="Lipzen A."/>
            <person name="He G."/>
            <person name="Yan M."/>
            <person name="Ng V."/>
            <person name="Cullen D."/>
            <person name="Martin F."/>
            <person name="Rosso M.-N."/>
            <person name="Henrissat B."/>
            <person name="Hibbett D."/>
            <person name="Martinez A.T."/>
            <person name="Grigoriev I.V."/>
        </authorList>
    </citation>
    <scope>NUCLEOTIDE SEQUENCE</scope>
    <source>
        <strain evidence="2">CBS 247.69</strain>
    </source>
</reference>
<dbReference type="EMBL" id="MU150296">
    <property type="protein sequence ID" value="KAF9460583.1"/>
    <property type="molecule type" value="Genomic_DNA"/>
</dbReference>
<feature type="non-terminal residue" evidence="2">
    <location>
        <position position="289"/>
    </location>
</feature>
<organism evidence="2 3">
    <name type="scientific">Collybia nuda</name>
    <dbReference type="NCBI Taxonomy" id="64659"/>
    <lineage>
        <taxon>Eukaryota</taxon>
        <taxon>Fungi</taxon>
        <taxon>Dikarya</taxon>
        <taxon>Basidiomycota</taxon>
        <taxon>Agaricomycotina</taxon>
        <taxon>Agaricomycetes</taxon>
        <taxon>Agaricomycetidae</taxon>
        <taxon>Agaricales</taxon>
        <taxon>Tricholomatineae</taxon>
        <taxon>Clitocybaceae</taxon>
        <taxon>Collybia</taxon>
    </lineage>
</organism>
<dbReference type="PANTHER" id="PTHR23272">
    <property type="entry name" value="BED FINGER-RELATED"/>
    <property type="match status" value="1"/>
</dbReference>
<comment type="caution">
    <text evidence="2">The sequence shown here is derived from an EMBL/GenBank/DDBJ whole genome shotgun (WGS) entry which is preliminary data.</text>
</comment>
<dbReference type="Proteomes" id="UP000807353">
    <property type="component" value="Unassembled WGS sequence"/>
</dbReference>
<accession>A0A9P6CH65</accession>
<dbReference type="SUPFAM" id="SSF53098">
    <property type="entry name" value="Ribonuclease H-like"/>
    <property type="match status" value="1"/>
</dbReference>
<dbReference type="GO" id="GO:0046983">
    <property type="term" value="F:protein dimerization activity"/>
    <property type="evidence" value="ECO:0007669"/>
    <property type="project" value="InterPro"/>
</dbReference>
<keyword evidence="3" id="KW-1185">Reference proteome</keyword>
<evidence type="ECO:0000313" key="3">
    <source>
        <dbReference type="Proteomes" id="UP000807353"/>
    </source>
</evidence>
<dbReference type="AlphaFoldDB" id="A0A9P6CH65"/>
<name>A0A9P6CH65_9AGAR</name>
<evidence type="ECO:0000259" key="1">
    <source>
        <dbReference type="Pfam" id="PF05699"/>
    </source>
</evidence>
<dbReference type="OrthoDB" id="3243659at2759"/>
<dbReference type="InterPro" id="IPR012337">
    <property type="entry name" value="RNaseH-like_sf"/>
</dbReference>
<evidence type="ECO:0000313" key="2">
    <source>
        <dbReference type="EMBL" id="KAF9460583.1"/>
    </source>
</evidence>
<feature type="domain" description="HAT C-terminal dimerisation" evidence="1">
    <location>
        <begin position="215"/>
        <end position="280"/>
    </location>
</feature>
<dbReference type="InterPro" id="IPR008906">
    <property type="entry name" value="HATC_C_dom"/>
</dbReference>
<dbReference type="Pfam" id="PF05699">
    <property type="entry name" value="Dimer_Tnp_hAT"/>
    <property type="match status" value="1"/>
</dbReference>
<proteinExistence type="predicted"/>